<evidence type="ECO:0000313" key="1">
    <source>
        <dbReference type="EMBL" id="POG83233.1"/>
    </source>
</evidence>
<proteinExistence type="predicted"/>
<comment type="caution">
    <text evidence="1">The sequence shown here is derived from an EMBL/GenBank/DDBJ whole genome shotgun (WGS) entry which is preliminary data.</text>
</comment>
<accession>A0A2P4R005</accession>
<dbReference type="Proteomes" id="UP000018888">
    <property type="component" value="Unassembled WGS sequence"/>
</dbReference>
<gene>
    <name evidence="1" type="ORF">GLOIN_2v1490520</name>
</gene>
<protein>
    <submittedName>
        <fullName evidence="1">Uncharacterized protein</fullName>
    </submittedName>
</protein>
<feature type="non-terminal residue" evidence="1">
    <location>
        <position position="1"/>
    </location>
</feature>
<name>A0A2P4R005_RHIID</name>
<keyword evidence="2" id="KW-1185">Reference proteome</keyword>
<dbReference type="EMBL" id="AUPC02000001">
    <property type="protein sequence ID" value="POG83233.1"/>
    <property type="molecule type" value="Genomic_DNA"/>
</dbReference>
<evidence type="ECO:0000313" key="2">
    <source>
        <dbReference type="Proteomes" id="UP000018888"/>
    </source>
</evidence>
<dbReference type="AlphaFoldDB" id="A0A2P4R005"/>
<sequence>SNLKNFMMTFIRSKRSLNTAKSCKIAYNSIKNQSYHNISNLIHNKNSSIVFIYSNMNFQHELYSSTNIL</sequence>
<reference evidence="1 2" key="1">
    <citation type="journal article" date="2013" name="Proc. Natl. Acad. Sci. U.S.A.">
        <title>Genome of an arbuscular mycorrhizal fungus provides insight into the oldest plant symbiosis.</title>
        <authorList>
            <person name="Tisserant E."/>
            <person name="Malbreil M."/>
            <person name="Kuo A."/>
            <person name="Kohler A."/>
            <person name="Symeonidi A."/>
            <person name="Balestrini R."/>
            <person name="Charron P."/>
            <person name="Duensing N."/>
            <person name="Frei Dit Frey N."/>
            <person name="Gianinazzi-Pearson V."/>
            <person name="Gilbert L.B."/>
            <person name="Handa Y."/>
            <person name="Herr J.R."/>
            <person name="Hijri M."/>
            <person name="Koul R."/>
            <person name="Kawaguchi M."/>
            <person name="Krajinski F."/>
            <person name="Lammers P.J."/>
            <person name="Masclaux F.G."/>
            <person name="Murat C."/>
            <person name="Morin E."/>
            <person name="Ndikumana S."/>
            <person name="Pagni M."/>
            <person name="Petitpierre D."/>
            <person name="Requena N."/>
            <person name="Rosikiewicz P."/>
            <person name="Riley R."/>
            <person name="Saito K."/>
            <person name="San Clemente H."/>
            <person name="Shapiro H."/>
            <person name="van Tuinen D."/>
            <person name="Becard G."/>
            <person name="Bonfante P."/>
            <person name="Paszkowski U."/>
            <person name="Shachar-Hill Y.Y."/>
            <person name="Tuskan G.A."/>
            <person name="Young P.W."/>
            <person name="Sanders I.R."/>
            <person name="Henrissat B."/>
            <person name="Rensing S.A."/>
            <person name="Grigoriev I.V."/>
            <person name="Corradi N."/>
            <person name="Roux C."/>
            <person name="Martin F."/>
        </authorList>
    </citation>
    <scope>NUCLEOTIDE SEQUENCE [LARGE SCALE GENOMIC DNA]</scope>
    <source>
        <strain evidence="1 2">DAOM 197198</strain>
    </source>
</reference>
<organism evidence="1 2">
    <name type="scientific">Rhizophagus irregularis (strain DAOM 181602 / DAOM 197198 / MUCL 43194)</name>
    <name type="common">Arbuscular mycorrhizal fungus</name>
    <name type="synonym">Glomus intraradices</name>
    <dbReference type="NCBI Taxonomy" id="747089"/>
    <lineage>
        <taxon>Eukaryota</taxon>
        <taxon>Fungi</taxon>
        <taxon>Fungi incertae sedis</taxon>
        <taxon>Mucoromycota</taxon>
        <taxon>Glomeromycotina</taxon>
        <taxon>Glomeromycetes</taxon>
        <taxon>Glomerales</taxon>
        <taxon>Glomeraceae</taxon>
        <taxon>Rhizophagus</taxon>
    </lineage>
</organism>
<reference evidence="1 2" key="2">
    <citation type="journal article" date="2018" name="New Phytol.">
        <title>High intraspecific genome diversity in the model arbuscular mycorrhizal symbiont Rhizophagus irregularis.</title>
        <authorList>
            <person name="Chen E.C.H."/>
            <person name="Morin E."/>
            <person name="Beaudet D."/>
            <person name="Noel J."/>
            <person name="Yildirir G."/>
            <person name="Ndikumana S."/>
            <person name="Charron P."/>
            <person name="St-Onge C."/>
            <person name="Giorgi J."/>
            <person name="Kruger M."/>
            <person name="Marton T."/>
            <person name="Ropars J."/>
            <person name="Grigoriev I.V."/>
            <person name="Hainaut M."/>
            <person name="Henrissat B."/>
            <person name="Roux C."/>
            <person name="Martin F."/>
            <person name="Corradi N."/>
        </authorList>
    </citation>
    <scope>NUCLEOTIDE SEQUENCE [LARGE SCALE GENOMIC DNA]</scope>
    <source>
        <strain evidence="1 2">DAOM 197198</strain>
    </source>
</reference>